<gene>
    <name evidence="4" type="primary">MUC15</name>
</gene>
<evidence type="ECO:0000256" key="3">
    <source>
        <dbReference type="SAM" id="SignalP"/>
    </source>
</evidence>
<reference evidence="4" key="1">
    <citation type="submission" date="2009-12" db="EMBL/GenBank/DDBJ databases">
        <title>The Genome Sequence of Anolis carolinensis (Green Anole Lizard).</title>
        <authorList>
            <consortium name="The Genome Sequencing Platform"/>
            <person name="Di Palma F."/>
            <person name="Alfoldi J."/>
            <person name="Heiman D."/>
            <person name="Young S."/>
            <person name="Grabherr M."/>
            <person name="Johnson J."/>
            <person name="Lander E.S."/>
            <person name="Lindblad-Toh K."/>
        </authorList>
    </citation>
    <scope>NUCLEOTIDE SEQUENCE [LARGE SCALE GENOMIC DNA]</scope>
    <source>
        <strain evidence="4">JBL SC #1</strain>
    </source>
</reference>
<proteinExistence type="predicted"/>
<feature type="signal peptide" evidence="3">
    <location>
        <begin position="1"/>
        <end position="23"/>
    </location>
</feature>
<keyword evidence="2" id="KW-0472">Membrane</keyword>
<dbReference type="PANTHER" id="PTHR45427:SF1">
    <property type="entry name" value="MUCIN-15"/>
    <property type="match status" value="1"/>
</dbReference>
<protein>
    <submittedName>
        <fullName evidence="4">Mucin 15, cell surface associated</fullName>
    </submittedName>
</protein>
<dbReference type="InParanoid" id="H9G9B3"/>
<dbReference type="GeneID" id="103279685"/>
<evidence type="ECO:0000256" key="2">
    <source>
        <dbReference type="SAM" id="Phobius"/>
    </source>
</evidence>
<dbReference type="CTD" id="143662"/>
<feature type="chain" id="PRO_5003619775" evidence="3">
    <location>
        <begin position="24"/>
        <end position="323"/>
    </location>
</feature>
<keyword evidence="2" id="KW-0812">Transmembrane</keyword>
<dbReference type="KEGG" id="acs:103279685"/>
<feature type="transmembrane region" description="Helical" evidence="2">
    <location>
        <begin position="224"/>
        <end position="248"/>
    </location>
</feature>
<evidence type="ECO:0000313" key="5">
    <source>
        <dbReference type="Proteomes" id="UP000001646"/>
    </source>
</evidence>
<dbReference type="Proteomes" id="UP000001646">
    <property type="component" value="Unplaced"/>
</dbReference>
<keyword evidence="5" id="KW-1185">Reference proteome</keyword>
<dbReference type="STRING" id="28377.ENSACAP00000004533"/>
<dbReference type="RefSeq" id="XP_062837614.1">
    <property type="nucleotide sequence ID" value="XM_062981544.1"/>
</dbReference>
<organism evidence="4 5">
    <name type="scientific">Anolis carolinensis</name>
    <name type="common">Green anole</name>
    <name type="synonym">American chameleon</name>
    <dbReference type="NCBI Taxonomy" id="28377"/>
    <lineage>
        <taxon>Eukaryota</taxon>
        <taxon>Metazoa</taxon>
        <taxon>Chordata</taxon>
        <taxon>Craniata</taxon>
        <taxon>Vertebrata</taxon>
        <taxon>Euteleostomi</taxon>
        <taxon>Lepidosauria</taxon>
        <taxon>Squamata</taxon>
        <taxon>Bifurcata</taxon>
        <taxon>Unidentata</taxon>
        <taxon>Episquamata</taxon>
        <taxon>Toxicofera</taxon>
        <taxon>Iguania</taxon>
        <taxon>Dactyloidae</taxon>
        <taxon>Anolis</taxon>
    </lineage>
</organism>
<feature type="region of interest" description="Disordered" evidence="1">
    <location>
        <begin position="296"/>
        <end position="323"/>
    </location>
</feature>
<sequence length="323" mass="35117">MLVSKRLILFLMMASFQWTRNNCLGVNHSTLSIHSLNSTTMNSSTFIATSGITPSITLTSPTATTENITKNTGMQNNTQSNGINSTSMHKLNFTKGVNHSSVSINRTPPPSDVPTTSNYLSTILPKSVEATTHATSTETRSNTTASYNGNFTSMVSSNKTLVHYITVHPTNNPLNTSSTLLTTKSTSTTTDLWLTAQTTRWQSNFTDSSAEAREHQKENHTHGAVVFGAIVGGMLGSALIGLAGYFMCAKRKSESFGHQRLYDDTRNDPVLRLDSTPEPFDATLGDLSYYNPTTANETAAQNSKETSYDTIPMDDLTSPHPRA</sequence>
<dbReference type="HOGENOM" id="CLU_860390_0_0_1"/>
<dbReference type="RefSeq" id="XP_008114284.1">
    <property type="nucleotide sequence ID" value="XM_008116077.3"/>
</dbReference>
<dbReference type="AlphaFoldDB" id="H9G9B3"/>
<dbReference type="Bgee" id="ENSACAG00000004666">
    <property type="expression patterns" value="Expressed in forelimb bud and 7 other cell types or tissues"/>
</dbReference>
<evidence type="ECO:0000256" key="1">
    <source>
        <dbReference type="SAM" id="MobiDB-lite"/>
    </source>
</evidence>
<dbReference type="GeneTree" id="ENSGT00390000001698"/>
<dbReference type="InterPro" id="IPR031371">
    <property type="entry name" value="Mucin-15"/>
</dbReference>
<dbReference type="Ensembl" id="ENSACAT00000004638.4">
    <property type="protein sequence ID" value="ENSACAP00000004533.3"/>
    <property type="gene ID" value="ENSACAG00000004666.4"/>
</dbReference>
<keyword evidence="3" id="KW-0732">Signal</keyword>
<keyword evidence="2" id="KW-1133">Transmembrane helix</keyword>
<reference evidence="4" key="2">
    <citation type="submission" date="2025-08" db="UniProtKB">
        <authorList>
            <consortium name="Ensembl"/>
        </authorList>
    </citation>
    <scope>IDENTIFICATION</scope>
</reference>
<evidence type="ECO:0000313" key="4">
    <source>
        <dbReference type="Ensembl" id="ENSACAP00000004533.3"/>
    </source>
</evidence>
<dbReference type="PANTHER" id="PTHR45427">
    <property type="entry name" value="MUCIN-15"/>
    <property type="match status" value="1"/>
</dbReference>
<dbReference type="eggNOG" id="ENOG502S7P0">
    <property type="taxonomic scope" value="Eukaryota"/>
</dbReference>
<name>H9G9B3_ANOCA</name>
<feature type="compositionally biased region" description="Polar residues" evidence="1">
    <location>
        <begin position="296"/>
        <end position="309"/>
    </location>
</feature>
<reference evidence="4" key="3">
    <citation type="submission" date="2025-09" db="UniProtKB">
        <authorList>
            <consortium name="Ensembl"/>
        </authorList>
    </citation>
    <scope>IDENTIFICATION</scope>
</reference>
<dbReference type="OrthoDB" id="9950822at2759"/>
<accession>H9G9B3</accession>
<dbReference type="Pfam" id="PF15672">
    <property type="entry name" value="Mucin15"/>
    <property type="match status" value="1"/>
</dbReference>